<sequence length="79" mass="8942">MKQSDVFTAIKFAVDNAKKGERTVTIQLEIIRHYKHLIGVDGKEFAEQVGLKPSLRTLFTDSMKLAGRLHAVNFNVEKI</sequence>
<reference evidence="2 3" key="1">
    <citation type="submission" date="2018-12" db="EMBL/GenBank/DDBJ databases">
        <authorList>
            <consortium name="Pathogen Informatics"/>
        </authorList>
    </citation>
    <scope>NUCLEOTIDE SEQUENCE [LARGE SCALE GENOMIC DNA]</scope>
    <source>
        <strain evidence="2 3">NCTC13193</strain>
    </source>
</reference>
<dbReference type="InterPro" id="IPR056975">
    <property type="entry name" value="HTH_73"/>
</dbReference>
<dbReference type="EMBL" id="LR134492">
    <property type="protein sequence ID" value="VEI69377.1"/>
    <property type="molecule type" value="Genomic_DNA"/>
</dbReference>
<feature type="domain" description="HTH-like" evidence="1">
    <location>
        <begin position="4"/>
        <end position="70"/>
    </location>
</feature>
<protein>
    <recommendedName>
        <fullName evidence="1">HTH-like domain-containing protein</fullName>
    </recommendedName>
</protein>
<evidence type="ECO:0000313" key="3">
    <source>
        <dbReference type="Proteomes" id="UP000270487"/>
    </source>
</evidence>
<dbReference type="Pfam" id="PF24718">
    <property type="entry name" value="HTH_73"/>
    <property type="match status" value="1"/>
</dbReference>
<gene>
    <name evidence="2" type="ORF">NCTC13193_02642</name>
</gene>
<accession>A0A448SNV7</accession>
<dbReference type="Proteomes" id="UP000270487">
    <property type="component" value="Chromosome"/>
</dbReference>
<dbReference type="AlphaFoldDB" id="A0A448SNV7"/>
<name>A0A448SNV7_SERFO</name>
<evidence type="ECO:0000313" key="2">
    <source>
        <dbReference type="EMBL" id="VEI69377.1"/>
    </source>
</evidence>
<evidence type="ECO:0000259" key="1">
    <source>
        <dbReference type="Pfam" id="PF24718"/>
    </source>
</evidence>
<organism evidence="2 3">
    <name type="scientific">Serratia fonticola</name>
    <dbReference type="NCBI Taxonomy" id="47917"/>
    <lineage>
        <taxon>Bacteria</taxon>
        <taxon>Pseudomonadati</taxon>
        <taxon>Pseudomonadota</taxon>
        <taxon>Gammaproteobacteria</taxon>
        <taxon>Enterobacterales</taxon>
        <taxon>Yersiniaceae</taxon>
        <taxon>Serratia</taxon>
    </lineage>
</organism>
<proteinExistence type="predicted"/>